<name>A0A1I9G1D4_BRUMA</name>
<organism evidence="1">
    <name type="scientific">Brugia malayi</name>
    <name type="common">Filarial nematode worm</name>
    <dbReference type="NCBI Taxonomy" id="6279"/>
    <lineage>
        <taxon>Eukaryota</taxon>
        <taxon>Metazoa</taxon>
        <taxon>Ecdysozoa</taxon>
        <taxon>Nematoda</taxon>
        <taxon>Chromadorea</taxon>
        <taxon>Rhabditida</taxon>
        <taxon>Spirurina</taxon>
        <taxon>Spiruromorpha</taxon>
        <taxon>Filarioidea</taxon>
        <taxon>Onchocercidae</taxon>
        <taxon>Brugia</taxon>
    </lineage>
</organism>
<reference evidence="1" key="1">
    <citation type="journal article" date="2007" name="Science">
        <title>Draft genome of the filarial nematode parasite Brugia malayi.</title>
        <authorList>
            <person name="Ghedin E."/>
            <person name="Wang S."/>
            <person name="Spiro D."/>
            <person name="Caler E."/>
            <person name="Zhao Q."/>
            <person name="Crabtree J."/>
            <person name="Allen J.E."/>
            <person name="Delcher A.L."/>
            <person name="Guiliano D.B."/>
            <person name="Miranda-Saavedra D."/>
            <person name="Angiuoli S.V."/>
            <person name="Creasy T."/>
            <person name="Amedeo P."/>
            <person name="Haas B."/>
            <person name="El-Sayed N.M."/>
            <person name="Wortman J.R."/>
            <person name="Feldblyum T."/>
            <person name="Tallon L."/>
            <person name="Schatz M."/>
            <person name="Shumway M."/>
            <person name="Koo H."/>
            <person name="Salzberg S.L."/>
            <person name="Schobel S."/>
            <person name="Pertea M."/>
            <person name="Pop M."/>
            <person name="White O."/>
            <person name="Barton G.J."/>
            <person name="Carlow C.K."/>
            <person name="Crawford M.J."/>
            <person name="Daub J."/>
            <person name="Dimmic M.W."/>
            <person name="Estes C.F."/>
            <person name="Foster J.M."/>
            <person name="Ganatra M."/>
            <person name="Gregory W.F."/>
            <person name="Johnson N.M."/>
            <person name="Jin J."/>
            <person name="Komuniecki R."/>
            <person name="Korf I."/>
            <person name="Kumar S."/>
            <person name="Laney S."/>
            <person name="Li B.W."/>
            <person name="Li W."/>
            <person name="Lindblom T.H."/>
            <person name="Lustigman S."/>
            <person name="Ma D."/>
            <person name="Maina C.V."/>
            <person name="Martin D.M."/>
            <person name="McCarter J.P."/>
            <person name="McReynolds L."/>
            <person name="Mitreva M."/>
            <person name="Nutman T.B."/>
            <person name="Parkinson J."/>
            <person name="Peregrin-Alvarez J.M."/>
            <person name="Poole C."/>
            <person name="Ren Q."/>
            <person name="Saunders L."/>
            <person name="Sluder A.E."/>
            <person name="Smith K."/>
            <person name="Stanke M."/>
            <person name="Unnasch T.R."/>
            <person name="Ware J."/>
            <person name="Wei A.D."/>
            <person name="Weil G."/>
            <person name="Williams D.J."/>
            <person name="Zhang Y."/>
            <person name="Williams S.A."/>
            <person name="Fraser-Liggett C."/>
            <person name="Slatko B."/>
            <person name="Blaxter M.L."/>
            <person name="Scott A.L."/>
        </authorList>
    </citation>
    <scope>NUCLEOTIDE SEQUENCE</scope>
    <source>
        <strain evidence="1">FR3</strain>
    </source>
</reference>
<proteinExistence type="predicted"/>
<protein>
    <submittedName>
        <fullName evidence="1">Bm14458</fullName>
    </submittedName>
</protein>
<dbReference type="EMBL" id="LN856924">
    <property type="protein sequence ID" value="CDP94184.1"/>
    <property type="molecule type" value="Genomic_DNA"/>
</dbReference>
<accession>A0A1I9G1D4</accession>
<reference evidence="1" key="2">
    <citation type="submission" date="2012-12" db="EMBL/GenBank/DDBJ databases">
        <authorList>
            <consortium name="WormBase Consortium"/>
            <person name="Ghedin E."/>
            <person name="Paulini M."/>
        </authorList>
    </citation>
    <scope>NUCLEOTIDE SEQUENCE</scope>
    <source>
        <strain evidence="1">FR3</strain>
    </source>
</reference>
<dbReference type="AlphaFoldDB" id="A0A1I9G1D4"/>
<evidence type="ECO:0000313" key="1">
    <source>
        <dbReference type="EMBL" id="CDP94184.1"/>
    </source>
</evidence>
<sequence>MDAAKETLFHLTVPPETVGKEMVIRWTSSFGDSIYMKFHRLCRLAHFPVLHFVGRRKGCDAWMNLGGPGCRLQTCSRLATEWFDSAFRVLSL</sequence>
<gene>
    <name evidence="1" type="primary">Bm14458</name>
    <name evidence="1" type="ORF">BM_Bm14458</name>
</gene>